<dbReference type="EMBL" id="JACBYR010000001">
    <property type="protein sequence ID" value="NYE81309.1"/>
    <property type="molecule type" value="Genomic_DNA"/>
</dbReference>
<comment type="caution">
    <text evidence="3">The sequence shown here is derived from an EMBL/GenBank/DDBJ whole genome shotgun (WGS) entry which is preliminary data.</text>
</comment>
<evidence type="ECO:0000256" key="1">
    <source>
        <dbReference type="ARBA" id="ARBA00006987"/>
    </source>
</evidence>
<dbReference type="RefSeq" id="WP_179583226.1">
    <property type="nucleotide sequence ID" value="NZ_JACBYR010000001.1"/>
</dbReference>
<dbReference type="PANTHER" id="PTHR42928">
    <property type="entry name" value="TRICARBOXYLATE-BINDING PROTEIN"/>
    <property type="match status" value="1"/>
</dbReference>
<comment type="similarity">
    <text evidence="1">Belongs to the UPF0065 (bug) family.</text>
</comment>
<dbReference type="Gene3D" id="3.40.190.10">
    <property type="entry name" value="Periplasmic binding protein-like II"/>
    <property type="match status" value="1"/>
</dbReference>
<name>A0A7Y9IQU8_9BURK</name>
<dbReference type="AlphaFoldDB" id="A0A7Y9IQU8"/>
<dbReference type="SUPFAM" id="SSF53850">
    <property type="entry name" value="Periplasmic binding protein-like II"/>
    <property type="match status" value="1"/>
</dbReference>
<protein>
    <submittedName>
        <fullName evidence="3">Tripartite-type tricarboxylate transporter receptor subunit TctC</fullName>
    </submittedName>
</protein>
<keyword evidence="4" id="KW-1185">Reference proteome</keyword>
<gene>
    <name evidence="3" type="ORF">FHW18_000580</name>
</gene>
<accession>A0A7Y9IQU8</accession>
<dbReference type="InterPro" id="IPR005064">
    <property type="entry name" value="BUG"/>
</dbReference>
<dbReference type="InterPro" id="IPR042100">
    <property type="entry name" value="Bug_dom1"/>
</dbReference>
<keyword evidence="2" id="KW-0732">Signal</keyword>
<feature type="chain" id="PRO_5031483093" evidence="2">
    <location>
        <begin position="24"/>
        <end position="332"/>
    </location>
</feature>
<dbReference type="PIRSF" id="PIRSF017082">
    <property type="entry name" value="YflP"/>
    <property type="match status" value="1"/>
</dbReference>
<organism evidence="3 4">
    <name type="scientific">Pigmentiphaga litoralis</name>
    <dbReference type="NCBI Taxonomy" id="516702"/>
    <lineage>
        <taxon>Bacteria</taxon>
        <taxon>Pseudomonadati</taxon>
        <taxon>Pseudomonadota</taxon>
        <taxon>Betaproteobacteria</taxon>
        <taxon>Burkholderiales</taxon>
        <taxon>Alcaligenaceae</taxon>
        <taxon>Pigmentiphaga</taxon>
    </lineage>
</organism>
<feature type="signal peptide" evidence="2">
    <location>
        <begin position="1"/>
        <end position="23"/>
    </location>
</feature>
<evidence type="ECO:0000256" key="2">
    <source>
        <dbReference type="SAM" id="SignalP"/>
    </source>
</evidence>
<dbReference type="Pfam" id="PF03401">
    <property type="entry name" value="TctC"/>
    <property type="match status" value="1"/>
</dbReference>
<evidence type="ECO:0000313" key="4">
    <source>
        <dbReference type="Proteomes" id="UP000542125"/>
    </source>
</evidence>
<proteinExistence type="inferred from homology"/>
<evidence type="ECO:0000313" key="3">
    <source>
        <dbReference type="EMBL" id="NYE81309.1"/>
    </source>
</evidence>
<keyword evidence="3" id="KW-0675">Receptor</keyword>
<sequence length="332" mass="33781">MLSRPVARAAVVLSCLVWGAASAVLPSFAAAADAYPVRPVTILVGTPAGGPVDVSARIAAEGLAKRWGQPVVIENKVGASEGIAASQVSRAPADGYTLYVSSTNPFTNNPFLFAKLGYDPAKGFSSIGGISEIPMAFVANPKAPFQSMASLVSYAKAHPGELSWASAGVGTMNHIAGEWAAADAGIKVVQVPYKGSGPALTAVVSGDTPYGVVSLVQALPFVKNGAVRMLAVTTGKRTSMAPEVSTVAESGVPGFDLAIRTVMTAPVGTPAAIIEKINADLNAVLQSPEVQAKFVGLGADVIVTSPADLTAMLDKGRSDIGRVITNAGIKPE</sequence>
<dbReference type="Gene3D" id="3.40.190.150">
    <property type="entry name" value="Bordetella uptake gene, domain 1"/>
    <property type="match status" value="1"/>
</dbReference>
<dbReference type="Proteomes" id="UP000542125">
    <property type="component" value="Unassembled WGS sequence"/>
</dbReference>
<dbReference type="PANTHER" id="PTHR42928:SF5">
    <property type="entry name" value="BLR1237 PROTEIN"/>
    <property type="match status" value="1"/>
</dbReference>
<reference evidence="3 4" key="1">
    <citation type="submission" date="2020-07" db="EMBL/GenBank/DDBJ databases">
        <title>Genomic Encyclopedia of Type Strains, Phase IV (KMG-V): Genome sequencing to study the core and pangenomes of soil and plant-associated prokaryotes.</title>
        <authorList>
            <person name="Whitman W."/>
        </authorList>
    </citation>
    <scope>NUCLEOTIDE SEQUENCE [LARGE SCALE GENOMIC DNA]</scope>
    <source>
        <strain evidence="3 4">SAS40</strain>
    </source>
</reference>
<dbReference type="CDD" id="cd07012">
    <property type="entry name" value="PBP2_Bug_TTT"/>
    <property type="match status" value="1"/>
</dbReference>